<dbReference type="PROSITE" id="PS01186">
    <property type="entry name" value="EGF_2"/>
    <property type="match status" value="1"/>
</dbReference>
<dbReference type="SMART" id="SM00181">
    <property type="entry name" value="EGF"/>
    <property type="match status" value="1"/>
</dbReference>
<evidence type="ECO:0000313" key="2">
    <source>
        <dbReference type="EMBL" id="AUV58774.1"/>
    </source>
</evidence>
<dbReference type="InterPro" id="IPR000742">
    <property type="entry name" value="EGF"/>
</dbReference>
<organism evidence="2">
    <name type="scientific">Bandra megavirus</name>
    <dbReference type="NCBI Taxonomy" id="2071566"/>
    <lineage>
        <taxon>Viruses</taxon>
        <taxon>Varidnaviria</taxon>
        <taxon>Bamfordvirae</taxon>
        <taxon>Nucleocytoviricota</taxon>
        <taxon>Megaviricetes</taxon>
        <taxon>Imitervirales</taxon>
        <taxon>Mimiviridae</taxon>
        <taxon>Megamimivirinae</taxon>
        <taxon>Megavirus</taxon>
    </lineage>
</organism>
<sequence>MIKTLILTIFAFYLSTSFTCGNDQTDIISSAIVLHNGTIINVNINVTDLENNYNNILCPNIDIEDLKIERLKVLEKWIERTNYNKSYILQVYDELATPDILVNGSINSYLHQFIVAGFASYSAKTVAAEYSLQAVDPESIQLFSKLDNASIVWQADNISVIYKIITNYSLASFPGKPILSGFVNYQYTRFEPCTDKIWIDYSRQDSLIGTYLASAQQVKTPNQICDLIMANCIGDNQVYPDYASCINYMSGVANHTTFCPGGLIANSTGCHYFHAQSTIELPTVHCKHVRPYDSPVCQDFCLDQGCGDCDPNAECIFDSVFGKLIPKYQCQCKSGFTGNGKTCVRNNCTADWQCPASYNFGRCNDGGICGCKSEAGFIWNPSIEAFELSDTCQCSENETVYWHNGTAECIPIGRCREAWQCPQSADLSTSITCSPYGTNILVPFNVCLCNYGYDNPGFSYHCKCNANRREIWSNIKQGTLCLSENECTDDFHCVSDKCIIPNGQWLGTCQQDYSSAAGYISHHFLIRI</sequence>
<reference evidence="2" key="1">
    <citation type="submission" date="2018-01" db="EMBL/GenBank/DDBJ databases">
        <title>Draft genome sequence of Bandra megavirus.</title>
        <authorList>
            <person name="Chatterjee A."/>
            <person name="Yadav R."/>
            <person name="Kondabagil K."/>
        </authorList>
    </citation>
    <scope>NUCLEOTIDE SEQUENCE</scope>
    <source>
        <strain evidence="2">KK-1</strain>
    </source>
</reference>
<proteinExistence type="predicted"/>
<feature type="domain" description="EGF-like" evidence="1">
    <location>
        <begin position="330"/>
        <end position="343"/>
    </location>
</feature>
<protein>
    <submittedName>
        <fullName evidence="2">EGF-like domain-containing protein</fullName>
    </submittedName>
</protein>
<dbReference type="EMBL" id="MG779373">
    <property type="protein sequence ID" value="AUV58774.1"/>
    <property type="molecule type" value="Genomic_DNA"/>
</dbReference>
<dbReference type="Gene3D" id="2.10.25.10">
    <property type="entry name" value="Laminin"/>
    <property type="match status" value="1"/>
</dbReference>
<evidence type="ECO:0000259" key="1">
    <source>
        <dbReference type="PROSITE" id="PS01186"/>
    </source>
</evidence>
<name>A0A2K9V9B4_9VIRU</name>
<accession>A0A2K9V9B4</accession>